<proteinExistence type="predicted"/>
<reference evidence="1 2" key="1">
    <citation type="submission" date="2021-06" db="EMBL/GenBank/DDBJ databases">
        <title>Caerostris darwini draft genome.</title>
        <authorList>
            <person name="Kono N."/>
            <person name="Arakawa K."/>
        </authorList>
    </citation>
    <scope>NUCLEOTIDE SEQUENCE [LARGE SCALE GENOMIC DNA]</scope>
</reference>
<name>A0AAV4VCF0_9ARAC</name>
<organism evidence="1 2">
    <name type="scientific">Caerostris darwini</name>
    <dbReference type="NCBI Taxonomy" id="1538125"/>
    <lineage>
        <taxon>Eukaryota</taxon>
        <taxon>Metazoa</taxon>
        <taxon>Ecdysozoa</taxon>
        <taxon>Arthropoda</taxon>
        <taxon>Chelicerata</taxon>
        <taxon>Arachnida</taxon>
        <taxon>Araneae</taxon>
        <taxon>Araneomorphae</taxon>
        <taxon>Entelegynae</taxon>
        <taxon>Araneoidea</taxon>
        <taxon>Araneidae</taxon>
        <taxon>Caerostris</taxon>
    </lineage>
</organism>
<dbReference type="AlphaFoldDB" id="A0AAV4VCF0"/>
<accession>A0AAV4VCF0</accession>
<dbReference type="EMBL" id="BPLQ01012778">
    <property type="protein sequence ID" value="GIY67797.1"/>
    <property type="molecule type" value="Genomic_DNA"/>
</dbReference>
<comment type="caution">
    <text evidence="1">The sequence shown here is derived from an EMBL/GenBank/DDBJ whole genome shotgun (WGS) entry which is preliminary data.</text>
</comment>
<gene>
    <name evidence="1" type="ORF">CDAR_458641</name>
</gene>
<keyword evidence="2" id="KW-1185">Reference proteome</keyword>
<evidence type="ECO:0000313" key="2">
    <source>
        <dbReference type="Proteomes" id="UP001054837"/>
    </source>
</evidence>
<evidence type="ECO:0000313" key="1">
    <source>
        <dbReference type="EMBL" id="GIY67797.1"/>
    </source>
</evidence>
<protein>
    <submittedName>
        <fullName evidence="1">Uncharacterized protein</fullName>
    </submittedName>
</protein>
<dbReference type="Proteomes" id="UP001054837">
    <property type="component" value="Unassembled WGS sequence"/>
</dbReference>
<sequence>MNEDLRRIHQCVEYITHEIESAILLTSNAFCHMEQAVNTHTTLDPGTLTADECRAREPETTFLINRLQKHRQGIENIMEVYMLTEHEVRKCNYPALLFRLERNIKGKIRGLLYEMLYQEFLVDCYQIKLECRQNMPNFARS</sequence>